<dbReference type="AlphaFoldDB" id="A0A158R5B9"/>
<dbReference type="PROSITE" id="PS50866">
    <property type="entry name" value="GOLD"/>
    <property type="match status" value="1"/>
</dbReference>
<dbReference type="InterPro" id="IPR036865">
    <property type="entry name" value="CRAL-TRIO_dom_sf"/>
</dbReference>
<sequence length="410" mass="46999">MTILNEKTNDCPTSNHDDLLLQLRNRLQHLLQQYPEYNSDYALLRWLQGRNYDLGISNQDSFLDQANNALYDSDEVEAALNWALRSMDMFGIFQKDFTTFQSIRDVVKETSPLMEYIPGGPLGLDKHGNIIVLNLAGKMRPKQLLKYGRVSEFIIAAVCECEGVQHILRIEEQKRGKKLGVVLINDLQDLSFEILSSVAALKIYFSILQTIQKFFADSSIKIYLINVPFALYAIWSMMEKVIAKETVGKIEILDKNFKTVLVKNHGANCLPEIYGGTMKFTWSEDCGSVSASIRERIEREMSNKRNSMEKNLQRLTVAAGEEKVVSVTIEKSGSRLFWYFKCSNDIEFCVKYENAEVWPKLRLSTEFVPEYNEITCTEAGCYSFVFDNSDGLVWSKKVYYSYQIIPPAIN</sequence>
<evidence type="ECO:0000313" key="4">
    <source>
        <dbReference type="WBParaSite" id="SMUV_0000625201-mRNA-1"/>
    </source>
</evidence>
<protein>
    <submittedName>
        <fullName evidence="4">CRAL-TRIO domain-containing protein</fullName>
    </submittedName>
</protein>
<dbReference type="PANTHER" id="PTHR23324">
    <property type="entry name" value="SEC14 RELATED PROTEIN"/>
    <property type="match status" value="1"/>
</dbReference>
<dbReference type="WBParaSite" id="SMUV_0000625201-mRNA-1">
    <property type="protein sequence ID" value="SMUV_0000625201-mRNA-1"/>
    <property type="gene ID" value="SMUV_0000625201"/>
</dbReference>
<dbReference type="CDD" id="cd00170">
    <property type="entry name" value="SEC14"/>
    <property type="match status" value="1"/>
</dbReference>
<dbReference type="STRING" id="451379.A0A158R5B9"/>
<dbReference type="PROSITE" id="PS50191">
    <property type="entry name" value="CRAL_TRIO"/>
    <property type="match status" value="1"/>
</dbReference>
<proteinExistence type="predicted"/>
<keyword evidence="3" id="KW-1185">Reference proteome</keyword>
<evidence type="ECO:0000313" key="3">
    <source>
        <dbReference type="Proteomes" id="UP000046393"/>
    </source>
</evidence>
<dbReference type="Proteomes" id="UP000046393">
    <property type="component" value="Unplaced"/>
</dbReference>
<dbReference type="InterPro" id="IPR001251">
    <property type="entry name" value="CRAL-TRIO_dom"/>
</dbReference>
<dbReference type="GO" id="GO:0005737">
    <property type="term" value="C:cytoplasm"/>
    <property type="evidence" value="ECO:0007669"/>
    <property type="project" value="TreeGrafter"/>
</dbReference>
<feature type="domain" description="CRAL-TRIO" evidence="1">
    <location>
        <begin position="109"/>
        <end position="282"/>
    </location>
</feature>
<name>A0A158R5B9_9BILA</name>
<dbReference type="Gene3D" id="3.40.525.10">
    <property type="entry name" value="CRAL-TRIO lipid binding domain"/>
    <property type="match status" value="1"/>
</dbReference>
<feature type="domain" description="GOLD" evidence="2">
    <location>
        <begin position="305"/>
        <end position="404"/>
    </location>
</feature>
<accession>A0A158R5B9</accession>
<dbReference type="PANTHER" id="PTHR23324:SF88">
    <property type="entry name" value="CRAL-TRIO DOMAIN-CONTAINING PROTEIN"/>
    <property type="match status" value="1"/>
</dbReference>
<dbReference type="InterPro" id="IPR036598">
    <property type="entry name" value="GOLD_dom_sf"/>
</dbReference>
<organism evidence="3 4">
    <name type="scientific">Syphacia muris</name>
    <dbReference type="NCBI Taxonomy" id="451379"/>
    <lineage>
        <taxon>Eukaryota</taxon>
        <taxon>Metazoa</taxon>
        <taxon>Ecdysozoa</taxon>
        <taxon>Nematoda</taxon>
        <taxon>Chromadorea</taxon>
        <taxon>Rhabditida</taxon>
        <taxon>Spirurina</taxon>
        <taxon>Oxyuridomorpha</taxon>
        <taxon>Oxyuroidea</taxon>
        <taxon>Oxyuridae</taxon>
        <taxon>Syphacia</taxon>
    </lineage>
</organism>
<dbReference type="InterPro" id="IPR009038">
    <property type="entry name" value="GOLD_dom"/>
</dbReference>
<evidence type="ECO:0000259" key="2">
    <source>
        <dbReference type="PROSITE" id="PS50866"/>
    </source>
</evidence>
<dbReference type="Pfam" id="PF00650">
    <property type="entry name" value="CRAL_TRIO"/>
    <property type="match status" value="1"/>
</dbReference>
<dbReference type="SUPFAM" id="SSF52087">
    <property type="entry name" value="CRAL/TRIO domain"/>
    <property type="match status" value="1"/>
</dbReference>
<evidence type="ECO:0000259" key="1">
    <source>
        <dbReference type="PROSITE" id="PS50191"/>
    </source>
</evidence>
<dbReference type="SUPFAM" id="SSF101576">
    <property type="entry name" value="Supernatant protein factor (SPF), C-terminal domain"/>
    <property type="match status" value="1"/>
</dbReference>
<reference evidence="4" key="1">
    <citation type="submission" date="2016-04" db="UniProtKB">
        <authorList>
            <consortium name="WormBaseParasite"/>
        </authorList>
    </citation>
    <scope>IDENTIFICATION</scope>
</reference>
<dbReference type="Gene3D" id="2.60.120.680">
    <property type="entry name" value="GOLD domain"/>
    <property type="match status" value="1"/>
</dbReference>
<dbReference type="InterPro" id="IPR051064">
    <property type="entry name" value="SEC14/CRAL-TRIO_domain"/>
</dbReference>
<dbReference type="SMART" id="SM00516">
    <property type="entry name" value="SEC14"/>
    <property type="match status" value="1"/>
</dbReference>